<dbReference type="InterPro" id="IPR050361">
    <property type="entry name" value="MPP/UQCRC_Complex"/>
</dbReference>
<dbReference type="SUPFAM" id="SSF63411">
    <property type="entry name" value="LuxS/MPP-like metallohydrolase"/>
    <property type="match status" value="2"/>
</dbReference>
<dbReference type="Proteomes" id="UP000228700">
    <property type="component" value="Unassembled WGS sequence"/>
</dbReference>
<evidence type="ECO:0000259" key="3">
    <source>
        <dbReference type="Pfam" id="PF00675"/>
    </source>
</evidence>
<name>A0A2M8LDA4_9BACT</name>
<comment type="caution">
    <text evidence="5">The sequence shown here is derived from an EMBL/GenBank/DDBJ whole genome shotgun (WGS) entry which is preliminary data.</text>
</comment>
<dbReference type="Gene3D" id="3.30.830.10">
    <property type="entry name" value="Metalloenzyme, LuxS/M16 peptidase-like"/>
    <property type="match status" value="2"/>
</dbReference>
<dbReference type="PROSITE" id="PS00143">
    <property type="entry name" value="INSULINASE"/>
    <property type="match status" value="1"/>
</dbReference>
<dbReference type="GO" id="GO:0046872">
    <property type="term" value="F:metal ion binding"/>
    <property type="evidence" value="ECO:0007669"/>
    <property type="project" value="InterPro"/>
</dbReference>
<evidence type="ECO:0008006" key="7">
    <source>
        <dbReference type="Google" id="ProtNLM"/>
    </source>
</evidence>
<feature type="domain" description="Peptidase M16 N-terminal" evidence="3">
    <location>
        <begin position="14"/>
        <end position="160"/>
    </location>
</feature>
<proteinExistence type="inferred from homology"/>
<evidence type="ECO:0000313" key="6">
    <source>
        <dbReference type="Proteomes" id="UP000228700"/>
    </source>
</evidence>
<dbReference type="Pfam" id="PF05193">
    <property type="entry name" value="Peptidase_M16_C"/>
    <property type="match status" value="1"/>
</dbReference>
<dbReference type="InterPro" id="IPR001431">
    <property type="entry name" value="Pept_M16_Zn_BS"/>
</dbReference>
<evidence type="ECO:0000256" key="2">
    <source>
        <dbReference type="RuleBase" id="RU004447"/>
    </source>
</evidence>
<protein>
    <recommendedName>
        <fullName evidence="7">Insulinase family protein</fullName>
    </recommendedName>
</protein>
<feature type="domain" description="Peptidase M16 C-terminal" evidence="4">
    <location>
        <begin position="167"/>
        <end position="342"/>
    </location>
</feature>
<accession>A0A2M8LDA4</accession>
<dbReference type="InterPro" id="IPR011765">
    <property type="entry name" value="Pept_M16_N"/>
</dbReference>
<dbReference type="InterPro" id="IPR007863">
    <property type="entry name" value="Peptidase_M16_C"/>
</dbReference>
<evidence type="ECO:0000256" key="1">
    <source>
        <dbReference type="ARBA" id="ARBA00007261"/>
    </source>
</evidence>
<organism evidence="5 6">
    <name type="scientific">Candidatus Taylorbacteria bacterium CG10_big_fil_rev_8_21_14_0_10_41_48</name>
    <dbReference type="NCBI Taxonomy" id="1975024"/>
    <lineage>
        <taxon>Bacteria</taxon>
        <taxon>Candidatus Tayloriibacteriota</taxon>
    </lineage>
</organism>
<sequence length="425" mass="47806">MNYKKTILPNGVRVITVPMTDNPTVTFMMYVGTGALHENAEKAGISHFLEHMCFKGTPTRPGPRHISKELDSLGAQYNAFTWLERTCYYAKSEARHFRHIADVISDIYLNSMFPEEEIQKEKGVVLGEIDMYSDDPKSKADDILQELMYKGYPAERTTLGSKSTVSSITREDLIAYRDGQYKAENTIIVIAGGISETEMLEVAGGIGEKVPSGNFSLEKETKDIIQDKPAITVFKKDTDQAHIIVAFRSFNIFDPDVYIARMIRGILRSGMSSRLFVRLREQMGAGYYVTADHLPFRYFGQFSISTGTEPKRVNEIVVAIMEEVNRLRNELVGEEELAKVREIVRSGMKMGLEASDDMAGFFGEQEVSKGEILTPEEIDAIYTSVTAEDIKRVAERIFTENRLNMSIVGPLEKTLELEQALVLKA</sequence>
<dbReference type="Pfam" id="PF00675">
    <property type="entry name" value="Peptidase_M16"/>
    <property type="match status" value="1"/>
</dbReference>
<reference evidence="6" key="1">
    <citation type="submission" date="2017-09" db="EMBL/GenBank/DDBJ databases">
        <title>Depth-based differentiation of microbial function through sediment-hosted aquifers and enrichment of novel symbionts in the deep terrestrial subsurface.</title>
        <authorList>
            <person name="Probst A.J."/>
            <person name="Ladd B."/>
            <person name="Jarett J.K."/>
            <person name="Geller-Mcgrath D.E."/>
            <person name="Sieber C.M.K."/>
            <person name="Emerson J.B."/>
            <person name="Anantharaman K."/>
            <person name="Thomas B.C."/>
            <person name="Malmstrom R."/>
            <person name="Stieglmeier M."/>
            <person name="Klingl A."/>
            <person name="Woyke T."/>
            <person name="Ryan C.M."/>
            <person name="Banfield J.F."/>
        </authorList>
    </citation>
    <scope>NUCLEOTIDE SEQUENCE [LARGE SCALE GENOMIC DNA]</scope>
</reference>
<dbReference type="PANTHER" id="PTHR11851">
    <property type="entry name" value="METALLOPROTEASE"/>
    <property type="match status" value="1"/>
</dbReference>
<dbReference type="InterPro" id="IPR011249">
    <property type="entry name" value="Metalloenz_LuxS/M16"/>
</dbReference>
<gene>
    <name evidence="5" type="ORF">COV01_01015</name>
</gene>
<dbReference type="EMBL" id="PFEQ01000001">
    <property type="protein sequence ID" value="PJE74595.1"/>
    <property type="molecule type" value="Genomic_DNA"/>
</dbReference>
<evidence type="ECO:0000313" key="5">
    <source>
        <dbReference type="EMBL" id="PJE74595.1"/>
    </source>
</evidence>
<dbReference type="GO" id="GO:0004222">
    <property type="term" value="F:metalloendopeptidase activity"/>
    <property type="evidence" value="ECO:0007669"/>
    <property type="project" value="InterPro"/>
</dbReference>
<comment type="similarity">
    <text evidence="1 2">Belongs to the peptidase M16 family.</text>
</comment>
<dbReference type="GO" id="GO:0006508">
    <property type="term" value="P:proteolysis"/>
    <property type="evidence" value="ECO:0007669"/>
    <property type="project" value="InterPro"/>
</dbReference>
<evidence type="ECO:0000259" key="4">
    <source>
        <dbReference type="Pfam" id="PF05193"/>
    </source>
</evidence>
<dbReference type="AlphaFoldDB" id="A0A2M8LDA4"/>
<dbReference type="PANTHER" id="PTHR11851:SF49">
    <property type="entry name" value="MITOCHONDRIAL-PROCESSING PEPTIDASE SUBUNIT ALPHA"/>
    <property type="match status" value="1"/>
</dbReference>